<evidence type="ECO:0000313" key="3">
    <source>
        <dbReference type="EMBL" id="RFP75542.1"/>
    </source>
</evidence>
<dbReference type="PANTHER" id="PTHR34351:SF1">
    <property type="entry name" value="SLR1927 PROTEIN"/>
    <property type="match status" value="1"/>
</dbReference>
<sequence length="356" mass="38656">MSPPRSAFGASPQGAAPAARQSRFRGALDASPSRFNFKARARAWFHNRLKRSDTLTLTQRNVYILPTRAGWMLALTLLLLLVASINYQLNLGYLLTFLLAGSALVGMHVCHNNLRGLTLHLHPPEPVHAHQAVVLEVRLSSERRRARHGIGLGVLPEDGGAPALAWADVPAQGSAELRVAWRPPARGLHALPALSAITLFPLGTFRVWTVWRPAAAALVYPTPEDHPPPLPPGEPLSGGAGSARVQATGEYDGVRAYRRGDPMKAVVWKKAAQAFASGRDELVSRDALSSQRQQLWLDLNQCGGTGLEGRVSRLTAWVLMADRLELDYGLRLPGREVAPDQGPAHRSRCLEALALC</sequence>
<feature type="transmembrane region" description="Helical" evidence="2">
    <location>
        <begin position="93"/>
        <end position="110"/>
    </location>
</feature>
<dbReference type="EMBL" id="QVLS01000020">
    <property type="protein sequence ID" value="RFP75542.1"/>
    <property type="molecule type" value="Genomic_DNA"/>
</dbReference>
<keyword evidence="2" id="KW-0812">Transmembrane</keyword>
<evidence type="ECO:0000256" key="2">
    <source>
        <dbReference type="SAM" id="Phobius"/>
    </source>
</evidence>
<name>A0A372EDU6_9BURK</name>
<feature type="region of interest" description="Disordered" evidence="1">
    <location>
        <begin position="223"/>
        <end position="245"/>
    </location>
</feature>
<comment type="caution">
    <text evidence="3">The sequence shown here is derived from an EMBL/GenBank/DDBJ whole genome shotgun (WGS) entry which is preliminary data.</text>
</comment>
<keyword evidence="2" id="KW-1133">Transmembrane helix</keyword>
<feature type="transmembrane region" description="Helical" evidence="2">
    <location>
        <begin position="69"/>
        <end position="87"/>
    </location>
</feature>
<dbReference type="PANTHER" id="PTHR34351">
    <property type="entry name" value="SLR1927 PROTEIN-RELATED"/>
    <property type="match status" value="1"/>
</dbReference>
<keyword evidence="4" id="KW-1185">Reference proteome</keyword>
<accession>A0A372EDU6</accession>
<reference evidence="3 4" key="1">
    <citation type="submission" date="2018-08" db="EMBL/GenBank/DDBJ databases">
        <title>Hydrogenophaga sp. LA-38 isolated from sludge.</title>
        <authorList>
            <person name="Im W.-T."/>
        </authorList>
    </citation>
    <scope>NUCLEOTIDE SEQUENCE [LARGE SCALE GENOMIC DNA]</scope>
    <source>
        <strain evidence="3 4">LA-38</strain>
    </source>
</reference>
<evidence type="ECO:0000313" key="4">
    <source>
        <dbReference type="Proteomes" id="UP000261931"/>
    </source>
</evidence>
<proteinExistence type="predicted"/>
<dbReference type="AlphaFoldDB" id="A0A372EDU6"/>
<gene>
    <name evidence="3" type="ORF">DY262_21155</name>
</gene>
<evidence type="ECO:0000256" key="1">
    <source>
        <dbReference type="SAM" id="MobiDB-lite"/>
    </source>
</evidence>
<organism evidence="3 4">
    <name type="scientific">Hydrogenophaga borbori</name>
    <dbReference type="NCBI Taxonomy" id="2294117"/>
    <lineage>
        <taxon>Bacteria</taxon>
        <taxon>Pseudomonadati</taxon>
        <taxon>Pseudomonadota</taxon>
        <taxon>Betaproteobacteria</taxon>
        <taxon>Burkholderiales</taxon>
        <taxon>Comamonadaceae</taxon>
        <taxon>Hydrogenophaga</taxon>
    </lineage>
</organism>
<dbReference type="Proteomes" id="UP000261931">
    <property type="component" value="Unassembled WGS sequence"/>
</dbReference>
<dbReference type="RefSeq" id="WP_116961035.1">
    <property type="nucleotide sequence ID" value="NZ_QVLS01000020.1"/>
</dbReference>
<keyword evidence="2" id="KW-0472">Membrane</keyword>
<protein>
    <submittedName>
        <fullName evidence="3">DUF58 domain-containing protein</fullName>
    </submittedName>
</protein>